<dbReference type="EMBL" id="MCGT01000029">
    <property type="protein sequence ID" value="ORX48526.1"/>
    <property type="molecule type" value="Genomic_DNA"/>
</dbReference>
<dbReference type="AlphaFoldDB" id="A0A1X2G9J2"/>
<evidence type="ECO:0000313" key="2">
    <source>
        <dbReference type="EMBL" id="ORX48526.1"/>
    </source>
</evidence>
<dbReference type="OrthoDB" id="2286646at2759"/>
<name>A0A1X2G9J2_9FUNG</name>
<accession>A0A1X2G9J2</accession>
<sequence length="135" mass="15383">MPRLPTLFAHVVRQQQAFNQRIASAALGRSLQPTLFQPLKSSKTSFSTSSQQRAHQSSKQYQEQSQQQQDNYYYYQHVVTESSVLHSFPRPNLTPTLHFTLFTDVSTSASNDKPKAKKKQCKNCKGPHESDHCPC</sequence>
<reference evidence="2 3" key="1">
    <citation type="submission" date="2016-07" db="EMBL/GenBank/DDBJ databases">
        <title>Pervasive Adenine N6-methylation of Active Genes in Fungi.</title>
        <authorList>
            <consortium name="DOE Joint Genome Institute"/>
            <person name="Mondo S.J."/>
            <person name="Dannebaum R.O."/>
            <person name="Kuo R.C."/>
            <person name="Labutti K."/>
            <person name="Haridas S."/>
            <person name="Kuo A."/>
            <person name="Salamov A."/>
            <person name="Ahrendt S.R."/>
            <person name="Lipzen A."/>
            <person name="Sullivan W."/>
            <person name="Andreopoulos W.B."/>
            <person name="Clum A."/>
            <person name="Lindquist E."/>
            <person name="Daum C."/>
            <person name="Ramamoorthy G.K."/>
            <person name="Gryganskyi A."/>
            <person name="Culley D."/>
            <person name="Magnuson J.K."/>
            <person name="James T.Y."/>
            <person name="O'Malley M.A."/>
            <person name="Stajich J.E."/>
            <person name="Spatafora J.W."/>
            <person name="Visel A."/>
            <person name="Grigoriev I.V."/>
        </authorList>
    </citation>
    <scope>NUCLEOTIDE SEQUENCE [LARGE SCALE GENOMIC DNA]</scope>
    <source>
        <strain evidence="2 3">NRRL 3301</strain>
    </source>
</reference>
<dbReference type="Proteomes" id="UP000242146">
    <property type="component" value="Unassembled WGS sequence"/>
</dbReference>
<comment type="caution">
    <text evidence="2">The sequence shown here is derived from an EMBL/GenBank/DDBJ whole genome shotgun (WGS) entry which is preliminary data.</text>
</comment>
<proteinExistence type="predicted"/>
<feature type="region of interest" description="Disordered" evidence="1">
    <location>
        <begin position="41"/>
        <end position="68"/>
    </location>
</feature>
<gene>
    <name evidence="2" type="ORF">DM01DRAFT_1338583</name>
</gene>
<organism evidence="2 3">
    <name type="scientific">Hesseltinella vesiculosa</name>
    <dbReference type="NCBI Taxonomy" id="101127"/>
    <lineage>
        <taxon>Eukaryota</taxon>
        <taxon>Fungi</taxon>
        <taxon>Fungi incertae sedis</taxon>
        <taxon>Mucoromycota</taxon>
        <taxon>Mucoromycotina</taxon>
        <taxon>Mucoromycetes</taxon>
        <taxon>Mucorales</taxon>
        <taxon>Cunninghamellaceae</taxon>
        <taxon>Hesseltinella</taxon>
    </lineage>
</organism>
<feature type="compositionally biased region" description="Low complexity" evidence="1">
    <location>
        <begin position="57"/>
        <end position="68"/>
    </location>
</feature>
<feature type="region of interest" description="Disordered" evidence="1">
    <location>
        <begin position="107"/>
        <end position="135"/>
    </location>
</feature>
<feature type="compositionally biased region" description="Basic and acidic residues" evidence="1">
    <location>
        <begin position="126"/>
        <end position="135"/>
    </location>
</feature>
<evidence type="ECO:0000313" key="3">
    <source>
        <dbReference type="Proteomes" id="UP000242146"/>
    </source>
</evidence>
<keyword evidence="3" id="KW-1185">Reference proteome</keyword>
<evidence type="ECO:0000256" key="1">
    <source>
        <dbReference type="SAM" id="MobiDB-lite"/>
    </source>
</evidence>
<feature type="compositionally biased region" description="Low complexity" evidence="1">
    <location>
        <begin position="41"/>
        <end position="50"/>
    </location>
</feature>
<protein>
    <submittedName>
        <fullName evidence="2">Uncharacterized protein</fullName>
    </submittedName>
</protein>